<keyword evidence="2" id="KW-1185">Reference proteome</keyword>
<dbReference type="EMBL" id="JAPFFI010000013">
    <property type="protein sequence ID" value="KAJ6371875.1"/>
    <property type="molecule type" value="Genomic_DNA"/>
</dbReference>
<sequence>MKKRQKLRTSMEPTSNNSNCVLTKEEILVQIESRNHSAAAILCQCYRSLLLREPQNHLTEGIFGLVALLGIVGTSKLSRPNASLLCARSKESCECFCTIYFWSFSCHVLEDIRALHGGA</sequence>
<dbReference type="Proteomes" id="UP001141253">
    <property type="component" value="Chromosome 17"/>
</dbReference>
<accession>A0ABQ9B422</accession>
<evidence type="ECO:0000313" key="1">
    <source>
        <dbReference type="EMBL" id="KAJ6371875.1"/>
    </source>
</evidence>
<reference evidence="1" key="2">
    <citation type="journal article" date="2023" name="Int. J. Mol. Sci.">
        <title>De Novo Assembly and Annotation of 11 Diverse Shrub Willow (Salix) Genomes Reveals Novel Gene Organization in Sex-Linked Regions.</title>
        <authorList>
            <person name="Hyden B."/>
            <person name="Feng K."/>
            <person name="Yates T.B."/>
            <person name="Jawdy S."/>
            <person name="Cereghino C."/>
            <person name="Smart L.B."/>
            <person name="Muchero W."/>
        </authorList>
    </citation>
    <scope>NUCLEOTIDE SEQUENCE</scope>
    <source>
        <tissue evidence="1">Shoot tip</tissue>
    </source>
</reference>
<reference evidence="1" key="1">
    <citation type="submission" date="2022-10" db="EMBL/GenBank/DDBJ databases">
        <authorList>
            <person name="Hyden B.L."/>
            <person name="Feng K."/>
            <person name="Yates T."/>
            <person name="Jawdy S."/>
            <person name="Smart L.B."/>
            <person name="Muchero W."/>
        </authorList>
    </citation>
    <scope>NUCLEOTIDE SEQUENCE</scope>
    <source>
        <tissue evidence="1">Shoot tip</tissue>
    </source>
</reference>
<proteinExistence type="predicted"/>
<name>A0ABQ9B422_9ROSI</name>
<evidence type="ECO:0000313" key="2">
    <source>
        <dbReference type="Proteomes" id="UP001141253"/>
    </source>
</evidence>
<comment type="caution">
    <text evidence="1">The sequence shown here is derived from an EMBL/GenBank/DDBJ whole genome shotgun (WGS) entry which is preliminary data.</text>
</comment>
<organism evidence="1 2">
    <name type="scientific">Salix suchowensis</name>
    <dbReference type="NCBI Taxonomy" id="1278906"/>
    <lineage>
        <taxon>Eukaryota</taxon>
        <taxon>Viridiplantae</taxon>
        <taxon>Streptophyta</taxon>
        <taxon>Embryophyta</taxon>
        <taxon>Tracheophyta</taxon>
        <taxon>Spermatophyta</taxon>
        <taxon>Magnoliopsida</taxon>
        <taxon>eudicotyledons</taxon>
        <taxon>Gunneridae</taxon>
        <taxon>Pentapetalae</taxon>
        <taxon>rosids</taxon>
        <taxon>fabids</taxon>
        <taxon>Malpighiales</taxon>
        <taxon>Salicaceae</taxon>
        <taxon>Saliceae</taxon>
        <taxon>Salix</taxon>
    </lineage>
</organism>
<protein>
    <submittedName>
        <fullName evidence="1">Uncharacterized protein</fullName>
    </submittedName>
</protein>
<gene>
    <name evidence="1" type="ORF">OIU77_002235</name>
</gene>